<reference evidence="7 8" key="1">
    <citation type="submission" date="2023-12" db="EMBL/GenBank/DDBJ databases">
        <title>A high-quality genome assembly for Dillenia turbinata (Dilleniales).</title>
        <authorList>
            <person name="Chanderbali A."/>
        </authorList>
    </citation>
    <scope>NUCLEOTIDE SEQUENCE [LARGE SCALE GENOMIC DNA]</scope>
    <source>
        <strain evidence="7">LSX21</strain>
        <tissue evidence="7">Leaf</tissue>
    </source>
</reference>
<dbReference type="GO" id="GO:0000209">
    <property type="term" value="P:protein polyubiquitination"/>
    <property type="evidence" value="ECO:0007669"/>
    <property type="project" value="TreeGrafter"/>
</dbReference>
<evidence type="ECO:0000256" key="6">
    <source>
        <dbReference type="SAM" id="Coils"/>
    </source>
</evidence>
<evidence type="ECO:0000256" key="4">
    <source>
        <dbReference type="ARBA" id="ARBA00023015"/>
    </source>
</evidence>
<name>A0AAN8Z9L9_9MAGN</name>
<dbReference type="GO" id="GO:0061630">
    <property type="term" value="F:ubiquitin protein ligase activity"/>
    <property type="evidence" value="ECO:0007669"/>
    <property type="project" value="UniProtKB-EC"/>
</dbReference>
<feature type="non-terminal residue" evidence="7">
    <location>
        <position position="179"/>
    </location>
</feature>
<feature type="coiled-coil region" evidence="6">
    <location>
        <begin position="1"/>
        <end position="28"/>
    </location>
</feature>
<evidence type="ECO:0000256" key="5">
    <source>
        <dbReference type="ARBA" id="ARBA00023163"/>
    </source>
</evidence>
<evidence type="ECO:0000313" key="8">
    <source>
        <dbReference type="Proteomes" id="UP001370490"/>
    </source>
</evidence>
<dbReference type="PANTHER" id="PTHR46077">
    <property type="entry name" value="E3 UBIQUITIN-PROTEIN LIGASE TOPORS"/>
    <property type="match status" value="1"/>
</dbReference>
<evidence type="ECO:0000256" key="3">
    <source>
        <dbReference type="ARBA" id="ARBA00022679"/>
    </source>
</evidence>
<evidence type="ECO:0000313" key="7">
    <source>
        <dbReference type="EMBL" id="KAK6930121.1"/>
    </source>
</evidence>
<keyword evidence="6" id="KW-0175">Coiled coil</keyword>
<keyword evidence="4" id="KW-0805">Transcription regulation</keyword>
<keyword evidence="3" id="KW-0808">Transferase</keyword>
<dbReference type="Proteomes" id="UP001370490">
    <property type="component" value="Unassembled WGS sequence"/>
</dbReference>
<dbReference type="AlphaFoldDB" id="A0AAN8Z9L9"/>
<proteinExistence type="predicted"/>
<protein>
    <recommendedName>
        <fullName evidence="2">RING-type E3 ubiquitin transferase</fullName>
        <ecNumber evidence="2">2.3.2.27</ecNumber>
    </recommendedName>
</protein>
<dbReference type="GO" id="GO:0006513">
    <property type="term" value="P:protein monoubiquitination"/>
    <property type="evidence" value="ECO:0007669"/>
    <property type="project" value="TreeGrafter"/>
</dbReference>
<comment type="caution">
    <text evidence="7">The sequence shown here is derived from an EMBL/GenBank/DDBJ whole genome shotgun (WGS) entry which is preliminary data.</text>
</comment>
<keyword evidence="8" id="KW-1185">Reference proteome</keyword>
<accession>A0AAN8Z9L9</accession>
<keyword evidence="5" id="KW-0804">Transcription</keyword>
<gene>
    <name evidence="7" type="ORF">RJ641_004215</name>
</gene>
<dbReference type="EC" id="2.3.2.27" evidence="2"/>
<dbReference type="PANTHER" id="PTHR46077:SF1">
    <property type="entry name" value="TOP1 BINDING ARGININE_SERINE RICH PROTEIN, E3 UBIQUITIN LIGASE"/>
    <property type="match status" value="1"/>
</dbReference>
<evidence type="ECO:0000256" key="1">
    <source>
        <dbReference type="ARBA" id="ARBA00000900"/>
    </source>
</evidence>
<evidence type="ECO:0000256" key="2">
    <source>
        <dbReference type="ARBA" id="ARBA00012483"/>
    </source>
</evidence>
<organism evidence="7 8">
    <name type="scientific">Dillenia turbinata</name>
    <dbReference type="NCBI Taxonomy" id="194707"/>
    <lineage>
        <taxon>Eukaryota</taxon>
        <taxon>Viridiplantae</taxon>
        <taxon>Streptophyta</taxon>
        <taxon>Embryophyta</taxon>
        <taxon>Tracheophyta</taxon>
        <taxon>Spermatophyta</taxon>
        <taxon>Magnoliopsida</taxon>
        <taxon>eudicotyledons</taxon>
        <taxon>Gunneridae</taxon>
        <taxon>Pentapetalae</taxon>
        <taxon>Dilleniales</taxon>
        <taxon>Dilleniaceae</taxon>
        <taxon>Dillenia</taxon>
    </lineage>
</organism>
<sequence length="179" mass="20923">MEQFEEKVSSLQRRLQFMAVQNQSLQKNIPEASIRSPRIIRRSRTEVNRVNQRNRPLPWRRSFGRPGSEPSNVAEWRASIYKRGLEAIPINPKENVTPGNNAVKQRILQRIEPWILRELEAVLNDPDPDVIVHVATSLYISHVERKARTPSGRIGDNDNFISPLRPFLYEHTTLFWHEL</sequence>
<comment type="catalytic activity">
    <reaction evidence="1">
        <text>S-ubiquitinyl-[E2 ubiquitin-conjugating enzyme]-L-cysteine + [acceptor protein]-L-lysine = [E2 ubiquitin-conjugating enzyme]-L-cysteine + N(6)-ubiquitinyl-[acceptor protein]-L-lysine.</text>
        <dbReference type="EC" id="2.3.2.27"/>
    </reaction>
</comment>
<dbReference type="EMBL" id="JBAMMX010000012">
    <property type="protein sequence ID" value="KAK6930121.1"/>
    <property type="molecule type" value="Genomic_DNA"/>
</dbReference>